<evidence type="ECO:0000313" key="2">
    <source>
        <dbReference type="Proteomes" id="UP000320672"/>
    </source>
</evidence>
<dbReference type="Proteomes" id="UP000320672">
    <property type="component" value="Chromosome"/>
</dbReference>
<dbReference type="EMBL" id="CP036262">
    <property type="protein sequence ID" value="QDS96124.1"/>
    <property type="molecule type" value="Genomic_DNA"/>
</dbReference>
<dbReference type="AlphaFoldDB" id="A0A517MML6"/>
<evidence type="ECO:0000313" key="1">
    <source>
        <dbReference type="EMBL" id="QDS96124.1"/>
    </source>
</evidence>
<gene>
    <name evidence="1" type="ORF">FF011L_49310</name>
</gene>
<organism evidence="1 2">
    <name type="scientific">Roseimaritima multifibrata</name>
    <dbReference type="NCBI Taxonomy" id="1930274"/>
    <lineage>
        <taxon>Bacteria</taxon>
        <taxon>Pseudomonadati</taxon>
        <taxon>Planctomycetota</taxon>
        <taxon>Planctomycetia</taxon>
        <taxon>Pirellulales</taxon>
        <taxon>Pirellulaceae</taxon>
        <taxon>Roseimaritima</taxon>
    </lineage>
</organism>
<dbReference type="KEGG" id="rml:FF011L_49310"/>
<reference evidence="1 2" key="1">
    <citation type="submission" date="2019-02" db="EMBL/GenBank/DDBJ databases">
        <title>Deep-cultivation of Planctomycetes and their phenomic and genomic characterization uncovers novel biology.</title>
        <authorList>
            <person name="Wiegand S."/>
            <person name="Jogler M."/>
            <person name="Boedeker C."/>
            <person name="Pinto D."/>
            <person name="Vollmers J."/>
            <person name="Rivas-Marin E."/>
            <person name="Kohn T."/>
            <person name="Peeters S.H."/>
            <person name="Heuer A."/>
            <person name="Rast P."/>
            <person name="Oberbeckmann S."/>
            <person name="Bunk B."/>
            <person name="Jeske O."/>
            <person name="Meyerdierks A."/>
            <person name="Storesund J.E."/>
            <person name="Kallscheuer N."/>
            <person name="Luecker S."/>
            <person name="Lage O.M."/>
            <person name="Pohl T."/>
            <person name="Merkel B.J."/>
            <person name="Hornburger P."/>
            <person name="Mueller R.-W."/>
            <person name="Bruemmer F."/>
            <person name="Labrenz M."/>
            <person name="Spormann A.M."/>
            <person name="Op den Camp H."/>
            <person name="Overmann J."/>
            <person name="Amann R."/>
            <person name="Jetten M.S.M."/>
            <person name="Mascher T."/>
            <person name="Medema M.H."/>
            <person name="Devos D.P."/>
            <person name="Kaster A.-K."/>
            <person name="Ovreas L."/>
            <person name="Rohde M."/>
            <person name="Galperin M.Y."/>
            <person name="Jogler C."/>
        </authorList>
    </citation>
    <scope>NUCLEOTIDE SEQUENCE [LARGE SCALE GENOMIC DNA]</scope>
    <source>
        <strain evidence="1 2">FF011L</strain>
    </source>
</reference>
<name>A0A517MML6_9BACT</name>
<accession>A0A517MML6</accession>
<sequence length="119" mass="13224">MFFRRGCQIIGLRQHRGNAIRGGECKRMVDEKKWPQIQSGQPACYRIVVEGRLDAPWSGRLGGMQIVASSSEDQSPVTTLSGQVQDQAALMGVLNSLYQMRYKILSVNGEPCDGTNEKH</sequence>
<protein>
    <submittedName>
        <fullName evidence="1">Uncharacterized protein</fullName>
    </submittedName>
</protein>
<proteinExistence type="predicted"/>
<keyword evidence="2" id="KW-1185">Reference proteome</keyword>